<keyword evidence="9" id="KW-0443">Lipid metabolism</keyword>
<dbReference type="GO" id="GO:0009103">
    <property type="term" value="P:lipopolysaccharide biosynthetic process"/>
    <property type="evidence" value="ECO:0007669"/>
    <property type="project" value="UniProtKB-KW"/>
</dbReference>
<keyword evidence="2" id="KW-1003">Cell membrane</keyword>
<dbReference type="SUPFAM" id="SSF103481">
    <property type="entry name" value="Multidrug resistance efflux transporter EmrE"/>
    <property type="match status" value="1"/>
</dbReference>
<dbReference type="InterPro" id="IPR037185">
    <property type="entry name" value="EmrE-like"/>
</dbReference>
<evidence type="ECO:0000256" key="5">
    <source>
        <dbReference type="ARBA" id="ARBA00022556"/>
    </source>
</evidence>
<keyword evidence="6 11" id="KW-0812">Transmembrane</keyword>
<feature type="transmembrane region" description="Helical" evidence="11">
    <location>
        <begin position="50"/>
        <end position="72"/>
    </location>
</feature>
<protein>
    <recommendedName>
        <fullName evidence="12">EamA domain-containing protein</fullName>
    </recommendedName>
</protein>
<dbReference type="Proteomes" id="UP000316562">
    <property type="component" value="Unassembled WGS sequence"/>
</dbReference>
<dbReference type="AlphaFoldDB" id="A0A519BHM3"/>
<feature type="transmembrane region" description="Helical" evidence="11">
    <location>
        <begin position="109"/>
        <end position="126"/>
    </location>
</feature>
<keyword evidence="5" id="KW-0441">Lipid A biosynthesis</keyword>
<proteinExistence type="predicted"/>
<feature type="domain" description="EamA" evidence="12">
    <location>
        <begin position="50"/>
        <end position="126"/>
    </location>
</feature>
<evidence type="ECO:0000256" key="1">
    <source>
        <dbReference type="ARBA" id="ARBA00004651"/>
    </source>
</evidence>
<dbReference type="GO" id="GO:0005886">
    <property type="term" value="C:plasma membrane"/>
    <property type="evidence" value="ECO:0007669"/>
    <property type="project" value="UniProtKB-SubCell"/>
</dbReference>
<evidence type="ECO:0000256" key="10">
    <source>
        <dbReference type="ARBA" id="ARBA00023136"/>
    </source>
</evidence>
<feature type="transmembrane region" description="Helical" evidence="11">
    <location>
        <begin position="12"/>
        <end position="30"/>
    </location>
</feature>
<evidence type="ECO:0000259" key="12">
    <source>
        <dbReference type="Pfam" id="PF00892"/>
    </source>
</evidence>
<evidence type="ECO:0000256" key="3">
    <source>
        <dbReference type="ARBA" id="ARBA00022516"/>
    </source>
</evidence>
<evidence type="ECO:0000256" key="11">
    <source>
        <dbReference type="SAM" id="Phobius"/>
    </source>
</evidence>
<comment type="subcellular location">
    <subcellularLocation>
        <location evidence="1">Cell membrane</location>
        <topology evidence="1">Multi-pass membrane protein</topology>
    </subcellularLocation>
</comment>
<evidence type="ECO:0000313" key="14">
    <source>
        <dbReference type="Proteomes" id="UP000316562"/>
    </source>
</evidence>
<gene>
    <name evidence="13" type="ORF">EVJ46_00575</name>
</gene>
<accession>A0A519BHM3</accession>
<dbReference type="Pfam" id="PF00892">
    <property type="entry name" value="EamA"/>
    <property type="match status" value="1"/>
</dbReference>
<dbReference type="InterPro" id="IPR000390">
    <property type="entry name" value="Small_drug/metabolite_transptr"/>
</dbReference>
<keyword evidence="7" id="KW-0448">Lipopolysaccharide biosynthesis</keyword>
<comment type="caution">
    <text evidence="13">The sequence shown here is derived from an EMBL/GenBank/DDBJ whole genome shotgun (WGS) entry which is preliminary data.</text>
</comment>
<keyword evidence="4" id="KW-0997">Cell inner membrane</keyword>
<keyword evidence="3" id="KW-0444">Lipid biosynthesis</keyword>
<evidence type="ECO:0000256" key="8">
    <source>
        <dbReference type="ARBA" id="ARBA00022989"/>
    </source>
</evidence>
<reference evidence="13 14" key="1">
    <citation type="journal article" date="2019" name="ISME J.">
        <title>Insights into ecological role of a new deltaproteobacterial order Candidatus Acidulodesulfobacterales by metagenomics and metatranscriptomics.</title>
        <authorList>
            <person name="Tan S."/>
            <person name="Liu J."/>
            <person name="Fang Y."/>
            <person name="Hedlund B.P."/>
            <person name="Lian Z.H."/>
            <person name="Huang L.Y."/>
            <person name="Li J.T."/>
            <person name="Huang L.N."/>
            <person name="Li W.J."/>
            <person name="Jiang H.C."/>
            <person name="Dong H.L."/>
            <person name="Shu W.S."/>
        </authorList>
    </citation>
    <scope>NUCLEOTIDE SEQUENCE [LARGE SCALE GENOMIC DNA]</scope>
    <source>
        <strain evidence="13">AP2</strain>
    </source>
</reference>
<sequence>MHTPKNTPKRYTVYLNLFISIIMGVSAQILMKYGMESVGHINNLFSIKIIYMFLNIFVLSGIISYLISMFFWINVLSKIDLSAAYPFVSIGIILTVLLAAVMLSEKITAQRWIGIFIIIIGVYIIVSTHKVSK</sequence>
<evidence type="ECO:0000256" key="7">
    <source>
        <dbReference type="ARBA" id="ARBA00022985"/>
    </source>
</evidence>
<evidence type="ECO:0000256" key="4">
    <source>
        <dbReference type="ARBA" id="ARBA00022519"/>
    </source>
</evidence>
<evidence type="ECO:0000313" key="13">
    <source>
        <dbReference type="EMBL" id="RZD16771.1"/>
    </source>
</evidence>
<evidence type="ECO:0000256" key="6">
    <source>
        <dbReference type="ARBA" id="ARBA00022692"/>
    </source>
</evidence>
<dbReference type="InterPro" id="IPR000620">
    <property type="entry name" value="EamA_dom"/>
</dbReference>
<dbReference type="GO" id="GO:0022857">
    <property type="term" value="F:transmembrane transporter activity"/>
    <property type="evidence" value="ECO:0007669"/>
    <property type="project" value="InterPro"/>
</dbReference>
<evidence type="ECO:0000256" key="9">
    <source>
        <dbReference type="ARBA" id="ARBA00023098"/>
    </source>
</evidence>
<feature type="transmembrane region" description="Helical" evidence="11">
    <location>
        <begin position="84"/>
        <end position="103"/>
    </location>
</feature>
<keyword evidence="8 11" id="KW-1133">Transmembrane helix</keyword>
<organism evidence="13 14">
    <name type="scientific">Acididesulfobacter guangdongensis</name>
    <dbReference type="NCBI Taxonomy" id="2597225"/>
    <lineage>
        <taxon>Bacteria</taxon>
        <taxon>Deltaproteobacteria</taxon>
        <taxon>Candidatus Acidulodesulfobacterales</taxon>
        <taxon>Candidatus Acididesulfobacter</taxon>
    </lineage>
</organism>
<keyword evidence="10 11" id="KW-0472">Membrane</keyword>
<name>A0A519BHM3_ACIG2</name>
<dbReference type="Gene3D" id="1.10.3730.20">
    <property type="match status" value="1"/>
</dbReference>
<evidence type="ECO:0000256" key="2">
    <source>
        <dbReference type="ARBA" id="ARBA00022475"/>
    </source>
</evidence>
<dbReference type="EMBL" id="SGBC01000001">
    <property type="protein sequence ID" value="RZD16771.1"/>
    <property type="molecule type" value="Genomic_DNA"/>
</dbReference>
<dbReference type="PANTHER" id="PTHR30561:SF9">
    <property type="entry name" value="4-AMINO-4-DEOXY-L-ARABINOSE-PHOSPHOUNDECAPRENOL FLIPPASE SUBUNIT ARNF-RELATED"/>
    <property type="match status" value="1"/>
</dbReference>
<dbReference type="PANTHER" id="PTHR30561">
    <property type="entry name" value="SMR FAMILY PROTON-DEPENDENT DRUG EFFLUX TRANSPORTER SUGE"/>
    <property type="match status" value="1"/>
</dbReference>